<dbReference type="Proteomes" id="UP000277582">
    <property type="component" value="Unassembled WGS sequence"/>
</dbReference>
<sequence>MDIITPAPRLSLITIDVDKDWAGHIIKNLGAPVDPNDSLRKTDLDSHKTASPLDHPDGSVTLTKLSSLVRALIFAGI</sequence>
<dbReference type="RefSeq" id="WP_125670146.1">
    <property type="nucleotide sequence ID" value="NZ_RCOS01000017.1"/>
</dbReference>
<proteinExistence type="predicted"/>
<organism evidence="2 3">
    <name type="scientific">Candidatus Methanodesulfokora washburnensis</name>
    <dbReference type="NCBI Taxonomy" id="2478471"/>
    <lineage>
        <taxon>Archaea</taxon>
        <taxon>Thermoproteota</taxon>
        <taxon>Candidatus Korarchaeia</taxon>
        <taxon>Candidatus Korarchaeia incertae sedis</taxon>
        <taxon>Candidatus Methanodesulfokora</taxon>
    </lineage>
</organism>
<feature type="compositionally biased region" description="Basic and acidic residues" evidence="1">
    <location>
        <begin position="37"/>
        <end position="48"/>
    </location>
</feature>
<name>A0A429GX60_9CREN</name>
<evidence type="ECO:0000313" key="3">
    <source>
        <dbReference type="Proteomes" id="UP000277582"/>
    </source>
</evidence>
<feature type="region of interest" description="Disordered" evidence="1">
    <location>
        <begin position="32"/>
        <end position="55"/>
    </location>
</feature>
<comment type="caution">
    <text evidence="2">The sequence shown here is derived from an EMBL/GenBank/DDBJ whole genome shotgun (WGS) entry which is preliminary data.</text>
</comment>
<reference evidence="2 3" key="1">
    <citation type="submission" date="2018-10" db="EMBL/GenBank/DDBJ databases">
        <title>Co-occurring genomic capacity for anaerobic methane metabolism and dissimilatory sulfite reduction discovered in the Korarchaeota.</title>
        <authorList>
            <person name="Mckay L.J."/>
            <person name="Dlakic M."/>
            <person name="Fields M.W."/>
            <person name="Delmont T.O."/>
            <person name="Eren A.M."/>
            <person name="Jay Z.J."/>
            <person name="Klingelsmith K.B."/>
            <person name="Rusch D.B."/>
            <person name="Inskeep W.P."/>
        </authorList>
    </citation>
    <scope>NUCLEOTIDE SEQUENCE [LARGE SCALE GENOMIC DNA]</scope>
    <source>
        <strain evidence="2 3">MDKW</strain>
    </source>
</reference>
<protein>
    <submittedName>
        <fullName evidence="2">Uncharacterized protein</fullName>
    </submittedName>
</protein>
<keyword evidence="3" id="KW-1185">Reference proteome</keyword>
<accession>A0A429GX60</accession>
<dbReference type="AlphaFoldDB" id="A0A429GX60"/>
<dbReference type="EMBL" id="RCOS01000017">
    <property type="protein sequence ID" value="RSN78417.1"/>
    <property type="molecule type" value="Genomic_DNA"/>
</dbReference>
<evidence type="ECO:0000313" key="2">
    <source>
        <dbReference type="EMBL" id="RSN78417.1"/>
    </source>
</evidence>
<gene>
    <name evidence="2" type="ORF">D6D85_00920</name>
</gene>
<evidence type="ECO:0000256" key="1">
    <source>
        <dbReference type="SAM" id="MobiDB-lite"/>
    </source>
</evidence>